<dbReference type="InterPro" id="IPR052158">
    <property type="entry name" value="INH-QAR"/>
</dbReference>
<keyword evidence="2" id="KW-0238">DNA-binding</keyword>
<sequence length="342" mass="37337">MPARPLSPRRRRDTVAVLLFDKGALFESSIPITVFGAQRTELRTPAYRVLVCAGEEGALTTSAGIGLSTPYGLEGLDRAGTIVVPTWRSVAETPPEPALQALRRAHREGARIVSLCTGAFVLAAAGLLDNRPATTHWMYAQALAKRYPSVRVDARALYVDDGDILTAGGSAAGIDLCLHIIRLDHGSEAANQVARRLVVPPHRTGGQAPYIDHPLPKSPDGDPLAEVMAWALEHLDEGIDIDTLARRAYMSRRTFDRRFRALTGSAPLQWLLTQRVLHAQRLLETTDLPVDQIARQCGFSSSVSLRPHFRRLLGTSPAAYRESFHVRGIPRQRNNGSARAVG</sequence>
<dbReference type="GO" id="GO:0043565">
    <property type="term" value="F:sequence-specific DNA binding"/>
    <property type="evidence" value="ECO:0007669"/>
    <property type="project" value="InterPro"/>
</dbReference>
<dbReference type="AlphaFoldDB" id="A0A132MW30"/>
<dbReference type="Proteomes" id="UP000070188">
    <property type="component" value="Unassembled WGS sequence"/>
</dbReference>
<evidence type="ECO:0000259" key="4">
    <source>
        <dbReference type="PROSITE" id="PS01124"/>
    </source>
</evidence>
<dbReference type="InterPro" id="IPR029062">
    <property type="entry name" value="Class_I_gatase-like"/>
</dbReference>
<dbReference type="PATRIC" id="fig|1469144.10.peg.3403"/>
<dbReference type="SUPFAM" id="SSF46689">
    <property type="entry name" value="Homeodomain-like"/>
    <property type="match status" value="2"/>
</dbReference>
<gene>
    <name evidence="5" type="ORF">LI90_3159</name>
</gene>
<dbReference type="CDD" id="cd03137">
    <property type="entry name" value="GATase1_AraC_1"/>
    <property type="match status" value="1"/>
</dbReference>
<dbReference type="InterPro" id="IPR009057">
    <property type="entry name" value="Homeodomain-like_sf"/>
</dbReference>
<dbReference type="EMBL" id="LAXD01000001">
    <property type="protein sequence ID" value="KWX02118.1"/>
    <property type="molecule type" value="Genomic_DNA"/>
</dbReference>
<evidence type="ECO:0000313" key="5">
    <source>
        <dbReference type="EMBL" id="KWX02118.1"/>
    </source>
</evidence>
<comment type="caution">
    <text evidence="5">The sequence shown here is derived from an EMBL/GenBank/DDBJ whole genome shotgun (WGS) entry which is preliminary data.</text>
</comment>
<dbReference type="RefSeq" id="WP_079046022.1">
    <property type="nucleotide sequence ID" value="NZ_JYIJ01000017.1"/>
</dbReference>
<dbReference type="InterPro" id="IPR018060">
    <property type="entry name" value="HTH_AraC"/>
</dbReference>
<dbReference type="OrthoDB" id="4350011at2"/>
<evidence type="ECO:0000256" key="2">
    <source>
        <dbReference type="ARBA" id="ARBA00023125"/>
    </source>
</evidence>
<keyword evidence="3" id="KW-0804">Transcription</keyword>
<dbReference type="GO" id="GO:0003700">
    <property type="term" value="F:DNA-binding transcription factor activity"/>
    <property type="evidence" value="ECO:0007669"/>
    <property type="project" value="InterPro"/>
</dbReference>
<dbReference type="InterPro" id="IPR002818">
    <property type="entry name" value="DJ-1/PfpI"/>
</dbReference>
<evidence type="ECO:0000313" key="6">
    <source>
        <dbReference type="Proteomes" id="UP000070188"/>
    </source>
</evidence>
<dbReference type="PANTHER" id="PTHR43130:SF3">
    <property type="entry name" value="HTH-TYPE TRANSCRIPTIONAL REGULATOR RV1931C"/>
    <property type="match status" value="1"/>
</dbReference>
<dbReference type="PROSITE" id="PS00041">
    <property type="entry name" value="HTH_ARAC_FAMILY_1"/>
    <property type="match status" value="1"/>
</dbReference>
<dbReference type="PANTHER" id="PTHR43130">
    <property type="entry name" value="ARAC-FAMILY TRANSCRIPTIONAL REGULATOR"/>
    <property type="match status" value="1"/>
</dbReference>
<dbReference type="SUPFAM" id="SSF52317">
    <property type="entry name" value="Class I glutamine amidotransferase-like"/>
    <property type="match status" value="1"/>
</dbReference>
<protein>
    <submittedName>
        <fullName evidence="5">AraC-family transcriptional regulator</fullName>
    </submittedName>
</protein>
<dbReference type="Pfam" id="PF01965">
    <property type="entry name" value="DJ-1_PfpI"/>
    <property type="match status" value="1"/>
</dbReference>
<keyword evidence="6" id="KW-1185">Reference proteome</keyword>
<organism evidence="5 6">
    <name type="scientific">Carbonactinospora thermoautotrophica</name>
    <dbReference type="NCBI Taxonomy" id="1469144"/>
    <lineage>
        <taxon>Bacteria</taxon>
        <taxon>Bacillati</taxon>
        <taxon>Actinomycetota</taxon>
        <taxon>Actinomycetes</taxon>
        <taxon>Kitasatosporales</taxon>
        <taxon>Carbonactinosporaceae</taxon>
        <taxon>Carbonactinospora</taxon>
    </lineage>
</organism>
<dbReference type="Pfam" id="PF12833">
    <property type="entry name" value="HTH_18"/>
    <property type="match status" value="1"/>
</dbReference>
<proteinExistence type="predicted"/>
<dbReference type="Gene3D" id="1.10.10.60">
    <property type="entry name" value="Homeodomain-like"/>
    <property type="match status" value="1"/>
</dbReference>
<evidence type="ECO:0000256" key="3">
    <source>
        <dbReference type="ARBA" id="ARBA00023163"/>
    </source>
</evidence>
<dbReference type="InterPro" id="IPR018062">
    <property type="entry name" value="HTH_AraC-typ_CS"/>
</dbReference>
<dbReference type="PROSITE" id="PS01124">
    <property type="entry name" value="HTH_ARAC_FAMILY_2"/>
    <property type="match status" value="1"/>
</dbReference>
<name>A0A132MW30_9ACTN</name>
<evidence type="ECO:0000256" key="1">
    <source>
        <dbReference type="ARBA" id="ARBA00023015"/>
    </source>
</evidence>
<dbReference type="STRING" id="1469144.LI90_3159"/>
<accession>A0A132MW30</accession>
<dbReference type="SMART" id="SM00342">
    <property type="entry name" value="HTH_ARAC"/>
    <property type="match status" value="1"/>
</dbReference>
<feature type="domain" description="HTH araC/xylS-type" evidence="4">
    <location>
        <begin position="225"/>
        <end position="323"/>
    </location>
</feature>
<reference evidence="6" key="1">
    <citation type="submission" date="2015-04" db="EMBL/GenBank/DDBJ databases">
        <title>Physiological reanalysis, assessment of diazotrophy, and genome sequences of multiple isolates of Streptomyces thermoautotrophicus.</title>
        <authorList>
            <person name="MacKellar D.C."/>
            <person name="Lieber L."/>
            <person name="Norman J."/>
            <person name="Bolger A."/>
            <person name="Tobin C."/>
            <person name="Murray J.W."/>
            <person name="Chang R."/>
            <person name="Ford T."/>
            <person name="Nguyen P.Q."/>
            <person name="Woodward J."/>
            <person name="Permingeat H."/>
            <person name="Joshi N.S."/>
            <person name="Silver P.A."/>
            <person name="Usadel B."/>
            <person name="Rutherford A.W."/>
            <person name="Friesen M."/>
            <person name="Prell J."/>
        </authorList>
    </citation>
    <scope>NUCLEOTIDE SEQUENCE [LARGE SCALE GENOMIC DNA]</scope>
    <source>
        <strain evidence="6">H1</strain>
    </source>
</reference>
<keyword evidence="1" id="KW-0805">Transcription regulation</keyword>
<dbReference type="Gene3D" id="3.40.50.880">
    <property type="match status" value="1"/>
</dbReference>